<evidence type="ECO:0000313" key="2">
    <source>
        <dbReference type="EMBL" id="CAD6443092.1"/>
    </source>
</evidence>
<evidence type="ECO:0000259" key="1">
    <source>
        <dbReference type="Pfam" id="PF01425"/>
    </source>
</evidence>
<dbReference type="InterPro" id="IPR036928">
    <property type="entry name" value="AS_sf"/>
</dbReference>
<sequence>MYDFKSIVDTFRSCLVPRRRTMLTLKLDQISITEILQGLKNGHFSSEELVRTYIKRIEQVNLIVHAVSEINHNAIEIAREKDEERFRGSARGSLHGVPILIKNLFFTTDGLKTTFGCTGFLEAIPNIEATTVIKLREEGAIILGIANGSQWANNRCTPGWSAVGGQCLGIYFKDQHPKGSSSGSAVGAALGLCAAALGSETSGSVTLPAQRSAIVGIKPTVGMTSRYGMYLASNSQDTVGVLARSVKDAALILTVIAGEDQKDPITISDPRDSISCRKPFGTPDFTKACNSRRLDGMRIAIPRHMLKNVDPTTLHLFTNAINTIKTLGAIIVDPASYPKFNPDRSSCTGDQYDLALQVDIYHNMQKSLSYFSTNPHSLYTLSDIISYTITTPAEEASTRGYTFLESCLKAGNTYSPISEEYINSKTEREYMGKQILKLLDKFECDMILLPTCVAVEPADVGGNPVVSVPMGYYPAGTEIMRRNGMVDAGAGIPIAVSFIGRRWDDEILIAAANAYEKATMWRKNGKILVQCDVELSISITIPI</sequence>
<organism evidence="2 3">
    <name type="scientific">Sclerotinia trifoliorum</name>
    <dbReference type="NCBI Taxonomy" id="28548"/>
    <lineage>
        <taxon>Eukaryota</taxon>
        <taxon>Fungi</taxon>
        <taxon>Dikarya</taxon>
        <taxon>Ascomycota</taxon>
        <taxon>Pezizomycotina</taxon>
        <taxon>Leotiomycetes</taxon>
        <taxon>Helotiales</taxon>
        <taxon>Sclerotiniaceae</taxon>
        <taxon>Sclerotinia</taxon>
    </lineage>
</organism>
<name>A0A8H2VRD9_9HELO</name>
<proteinExistence type="predicted"/>
<dbReference type="Proteomes" id="UP000624404">
    <property type="component" value="Unassembled WGS sequence"/>
</dbReference>
<dbReference type="PANTHER" id="PTHR42678:SF34">
    <property type="entry name" value="OS04G0183300 PROTEIN"/>
    <property type="match status" value="1"/>
</dbReference>
<dbReference type="OrthoDB" id="566138at2759"/>
<dbReference type="InterPro" id="IPR023631">
    <property type="entry name" value="Amidase_dom"/>
</dbReference>
<feature type="domain" description="Amidase" evidence="1">
    <location>
        <begin position="48"/>
        <end position="508"/>
    </location>
</feature>
<gene>
    <name evidence="2" type="ORF">SCLTRI_LOCUS2884</name>
</gene>
<keyword evidence="3" id="KW-1185">Reference proteome</keyword>
<accession>A0A8H2VRD9</accession>
<dbReference type="SUPFAM" id="SSF75304">
    <property type="entry name" value="Amidase signature (AS) enzymes"/>
    <property type="match status" value="1"/>
</dbReference>
<comment type="caution">
    <text evidence="2">The sequence shown here is derived from an EMBL/GenBank/DDBJ whole genome shotgun (WGS) entry which is preliminary data.</text>
</comment>
<reference evidence="2" key="1">
    <citation type="submission" date="2020-10" db="EMBL/GenBank/DDBJ databases">
        <authorList>
            <person name="Kusch S."/>
        </authorList>
    </citation>
    <scope>NUCLEOTIDE SEQUENCE</scope>
    <source>
        <strain evidence="2">SwB9</strain>
    </source>
</reference>
<dbReference type="EMBL" id="CAJHIA010000009">
    <property type="protein sequence ID" value="CAD6443092.1"/>
    <property type="molecule type" value="Genomic_DNA"/>
</dbReference>
<protein>
    <submittedName>
        <fullName evidence="2">F36f43c8-6391-4823-9442-09779ff9632e</fullName>
    </submittedName>
</protein>
<dbReference type="PANTHER" id="PTHR42678">
    <property type="entry name" value="AMIDASE"/>
    <property type="match status" value="1"/>
</dbReference>
<dbReference type="AlphaFoldDB" id="A0A8H2VRD9"/>
<dbReference type="Gene3D" id="3.90.1300.10">
    <property type="entry name" value="Amidase signature (AS) domain"/>
    <property type="match status" value="1"/>
</dbReference>
<evidence type="ECO:0000313" key="3">
    <source>
        <dbReference type="Proteomes" id="UP000624404"/>
    </source>
</evidence>
<dbReference type="Pfam" id="PF01425">
    <property type="entry name" value="Amidase"/>
    <property type="match status" value="1"/>
</dbReference>